<evidence type="ECO:0000313" key="3">
    <source>
        <dbReference type="Proteomes" id="UP000555828"/>
    </source>
</evidence>
<name>A0A841GRI8_9BACT</name>
<dbReference type="Proteomes" id="UP000555828">
    <property type="component" value="Unassembled WGS sequence"/>
</dbReference>
<dbReference type="RefSeq" id="WP_184618965.1">
    <property type="nucleotide sequence ID" value="NZ_JACHEX010000001.1"/>
</dbReference>
<dbReference type="SUPFAM" id="SSF55785">
    <property type="entry name" value="PYP-like sensor domain (PAS domain)"/>
    <property type="match status" value="1"/>
</dbReference>
<evidence type="ECO:0000313" key="2">
    <source>
        <dbReference type="EMBL" id="MBB6062299.1"/>
    </source>
</evidence>
<dbReference type="Pfam" id="PF13426">
    <property type="entry name" value="PAS_9"/>
    <property type="match status" value="1"/>
</dbReference>
<evidence type="ECO:0000259" key="1">
    <source>
        <dbReference type="Pfam" id="PF13426"/>
    </source>
</evidence>
<feature type="domain" description="PAS" evidence="1">
    <location>
        <begin position="17"/>
        <end position="108"/>
    </location>
</feature>
<sequence length="411" mass="48057">MRHLFYLQQFFERLPSPAFIKDNKFRYVWINKEWKKTYELDDRKVIGKTDQKIFGNTISEKIESKVIKSKKNQEYEKEYKDKFFRVVVIPIRLGDGTYGVAGIEFDETKRYFNDLVLQANLKVSEIIRELLVSPLESKDFFVERLLDKVQEKMHLEKYALIKNDEIIKSFFPENVCLKAMTKEGIKEFSVNTVKYIVIPFDEYKVVINSSPITLKLTNYIVPLILPKVENVLSMIENEARKKQYYTTMEKMVEAVISWKKAKLEDFLQKVLEDIVQIIPEAEKGTVWLIKDGKYKCIAEVGYKDATKLEFPPEKTSYGQKIEEMIKEGYTVFEIEGAKDLVSTSPLAETFKKYGMFDPNFRPLLGIFKVGNNVIGNISIDNFSGISFSNESKKILEQYVKILSNFLEEYEI</sequence>
<dbReference type="InterPro" id="IPR035965">
    <property type="entry name" value="PAS-like_dom_sf"/>
</dbReference>
<dbReference type="InterPro" id="IPR000014">
    <property type="entry name" value="PAS"/>
</dbReference>
<dbReference type="AlphaFoldDB" id="A0A841GRI8"/>
<comment type="caution">
    <text evidence="2">The sequence shown here is derived from an EMBL/GenBank/DDBJ whole genome shotgun (WGS) entry which is preliminary data.</text>
</comment>
<reference evidence="2 3" key="1">
    <citation type="submission" date="2020-08" db="EMBL/GenBank/DDBJ databases">
        <title>Genomic Encyclopedia of Type Strains, Phase IV (KMG-IV): sequencing the most valuable type-strain genomes for metagenomic binning, comparative biology and taxonomic classification.</title>
        <authorList>
            <person name="Goeker M."/>
        </authorList>
    </citation>
    <scope>NUCLEOTIDE SEQUENCE [LARGE SCALE GENOMIC DNA]</scope>
    <source>
        <strain evidence="2 3">DSM 13481</strain>
    </source>
</reference>
<keyword evidence="3" id="KW-1185">Reference proteome</keyword>
<accession>A0A841GRI8</accession>
<gene>
    <name evidence="2" type="ORF">HNP65_000721</name>
</gene>
<dbReference type="EMBL" id="JACHEX010000001">
    <property type="protein sequence ID" value="MBB6062299.1"/>
    <property type="molecule type" value="Genomic_DNA"/>
</dbReference>
<protein>
    <recommendedName>
        <fullName evidence="1">PAS domain-containing protein</fullName>
    </recommendedName>
</protein>
<dbReference type="Gene3D" id="3.30.450.20">
    <property type="entry name" value="PAS domain"/>
    <property type="match status" value="1"/>
</dbReference>
<organism evidence="2 3">
    <name type="scientific">Thermosipho japonicus</name>
    <dbReference type="NCBI Taxonomy" id="90323"/>
    <lineage>
        <taxon>Bacteria</taxon>
        <taxon>Thermotogati</taxon>
        <taxon>Thermotogota</taxon>
        <taxon>Thermotogae</taxon>
        <taxon>Thermotogales</taxon>
        <taxon>Fervidobacteriaceae</taxon>
        <taxon>Thermosipho</taxon>
    </lineage>
</organism>
<proteinExistence type="predicted"/>
<dbReference type="SUPFAM" id="SSF55781">
    <property type="entry name" value="GAF domain-like"/>
    <property type="match status" value="1"/>
</dbReference>